<organism evidence="2 3">
    <name type="scientific">Methanobacterium bryantii</name>
    <dbReference type="NCBI Taxonomy" id="2161"/>
    <lineage>
        <taxon>Archaea</taxon>
        <taxon>Methanobacteriati</taxon>
        <taxon>Methanobacteriota</taxon>
        <taxon>Methanomada group</taxon>
        <taxon>Methanobacteria</taxon>
        <taxon>Methanobacteriales</taxon>
        <taxon>Methanobacteriaceae</taxon>
        <taxon>Methanobacterium</taxon>
    </lineage>
</organism>
<evidence type="ECO:0000313" key="3">
    <source>
        <dbReference type="Proteomes" id="UP000217784"/>
    </source>
</evidence>
<dbReference type="EMBL" id="LMVM01000041">
    <property type="protein sequence ID" value="PAV03008.1"/>
    <property type="molecule type" value="Genomic_DNA"/>
</dbReference>
<dbReference type="CDD" id="cd06971">
    <property type="entry name" value="PgpA"/>
    <property type="match status" value="1"/>
</dbReference>
<dbReference type="Pfam" id="PF04608">
    <property type="entry name" value="PgpA"/>
    <property type="match status" value="1"/>
</dbReference>
<dbReference type="SUPFAM" id="SSF101307">
    <property type="entry name" value="YutG-like"/>
    <property type="match status" value="1"/>
</dbReference>
<dbReference type="InterPro" id="IPR036681">
    <property type="entry name" value="PgpA-like_sf"/>
</dbReference>
<keyword evidence="3" id="KW-1185">Reference proteome</keyword>
<evidence type="ECO:0000313" key="2">
    <source>
        <dbReference type="EMBL" id="PAV03008.1"/>
    </source>
</evidence>
<feature type="domain" description="YutG/PgpA" evidence="1">
    <location>
        <begin position="49"/>
        <end position="145"/>
    </location>
</feature>
<dbReference type="Gene3D" id="1.10.3760.10">
    <property type="entry name" value="PgpA-like"/>
    <property type="match status" value="1"/>
</dbReference>
<name>A0A2A2H0T0_METBR</name>
<proteinExistence type="predicted"/>
<comment type="caution">
    <text evidence="2">The sequence shown here is derived from an EMBL/GenBank/DDBJ whole genome shotgun (WGS) entry which is preliminary data.</text>
</comment>
<reference evidence="2 3" key="1">
    <citation type="journal article" date="2017" name="BMC Genomics">
        <title>Genomic analysis of methanogenic archaea reveals a shift towards energy conservation.</title>
        <authorList>
            <person name="Gilmore S.P."/>
            <person name="Henske J.K."/>
            <person name="Sexton J.A."/>
            <person name="Solomon K.V."/>
            <person name="Seppala S."/>
            <person name="Yoo J.I."/>
            <person name="Huyett L.M."/>
            <person name="Pressman A."/>
            <person name="Cogan J.Z."/>
            <person name="Kivenson V."/>
            <person name="Peng X."/>
            <person name="Tan Y."/>
            <person name="Valentine D.L."/>
            <person name="O'Malley M.A."/>
        </authorList>
    </citation>
    <scope>NUCLEOTIDE SEQUENCE [LARGE SCALE GENOMIC DNA]</scope>
    <source>
        <strain evidence="2 3">M.o.H.</strain>
    </source>
</reference>
<dbReference type="GO" id="GO:0008962">
    <property type="term" value="F:phosphatidylglycerophosphatase activity"/>
    <property type="evidence" value="ECO:0007669"/>
    <property type="project" value="InterPro"/>
</dbReference>
<sequence length="148" mass="16484">MLNSGYKKEVLDYIEGIGIKIEDLVDAGMELCVGVEKSEELYEKLHKQILKSLEDLNVVSFIIAGIRLEEDYAKHRVTGINVDDDPAYLYSDEVFGMSVANQIAGTKAIFNFKRYDEEKPGIIGKLGPVLDDIFAGLIAGCMSKIFEE</sequence>
<accession>A0A2A2H0T0</accession>
<dbReference type="AlphaFoldDB" id="A0A2A2H0T0"/>
<dbReference type="GO" id="GO:0006629">
    <property type="term" value="P:lipid metabolic process"/>
    <property type="evidence" value="ECO:0007669"/>
    <property type="project" value="InterPro"/>
</dbReference>
<dbReference type="InterPro" id="IPR007686">
    <property type="entry name" value="YutG/PgpA"/>
</dbReference>
<gene>
    <name evidence="2" type="ORF">ASJ80_03925</name>
</gene>
<dbReference type="Proteomes" id="UP000217784">
    <property type="component" value="Unassembled WGS sequence"/>
</dbReference>
<protein>
    <submittedName>
        <fullName evidence="2">Phosphatidylglycerophosphatase</fullName>
    </submittedName>
</protein>
<evidence type="ECO:0000259" key="1">
    <source>
        <dbReference type="Pfam" id="PF04608"/>
    </source>
</evidence>